<gene>
    <name evidence="2" type="primary">LOC119644336</name>
</gene>
<dbReference type="GeneID" id="119644336"/>
<organism evidence="1 2">
    <name type="scientific">Glossina fuscipes</name>
    <dbReference type="NCBI Taxonomy" id="7396"/>
    <lineage>
        <taxon>Eukaryota</taxon>
        <taxon>Metazoa</taxon>
        <taxon>Ecdysozoa</taxon>
        <taxon>Arthropoda</taxon>
        <taxon>Hexapoda</taxon>
        <taxon>Insecta</taxon>
        <taxon>Pterygota</taxon>
        <taxon>Neoptera</taxon>
        <taxon>Endopterygota</taxon>
        <taxon>Diptera</taxon>
        <taxon>Brachycera</taxon>
        <taxon>Muscomorpha</taxon>
        <taxon>Hippoboscoidea</taxon>
        <taxon>Glossinidae</taxon>
        <taxon>Glossina</taxon>
    </lineage>
</organism>
<keyword evidence="1" id="KW-1185">Reference proteome</keyword>
<reference evidence="2" key="1">
    <citation type="submission" date="2025-08" db="UniProtKB">
        <authorList>
            <consortium name="RefSeq"/>
        </authorList>
    </citation>
    <scope>IDENTIFICATION</scope>
    <source>
        <tissue evidence="2">Whole body pupa</tissue>
    </source>
</reference>
<dbReference type="KEGG" id="gfs:119644336"/>
<proteinExistence type="predicted"/>
<dbReference type="RefSeq" id="XP_037899806.1">
    <property type="nucleotide sequence ID" value="XM_038043878.1"/>
</dbReference>
<sequence length="176" mass="19716">MTISRKRTLTTIKCKTEICNNYDWNEDDDDIFASISIQEILHQDVKVNNNFPHTSKFPVNKQITQGNQRDNISGYSKSLVLRETNVALGLGERPELGEDKNTVGVSVISIENESEEVKSKVNRDEVGKVNNPESSLVSEEKMIAEKIRQNDGATEQCVDILQLCFLNAALAEFALV</sequence>
<name>A0A9C6DQU6_9MUSC</name>
<dbReference type="Proteomes" id="UP000092443">
    <property type="component" value="Unplaced"/>
</dbReference>
<accession>A0A9C6DQU6</accession>
<protein>
    <submittedName>
        <fullName evidence="2">Uncharacterized protein LOC119644336</fullName>
    </submittedName>
</protein>
<evidence type="ECO:0000313" key="1">
    <source>
        <dbReference type="Proteomes" id="UP000092443"/>
    </source>
</evidence>
<dbReference type="AlphaFoldDB" id="A0A9C6DQU6"/>
<evidence type="ECO:0000313" key="2">
    <source>
        <dbReference type="RefSeq" id="XP_037899806.1"/>
    </source>
</evidence>